<keyword evidence="3" id="KW-0539">Nucleus</keyword>
<feature type="region of interest" description="Disordered" evidence="4">
    <location>
        <begin position="213"/>
        <end position="272"/>
    </location>
</feature>
<dbReference type="InterPro" id="IPR009071">
    <property type="entry name" value="HMG_box_dom"/>
</dbReference>
<dbReference type="PANTHER" id="PTHR10270">
    <property type="entry name" value="SOX TRANSCRIPTION FACTOR"/>
    <property type="match status" value="1"/>
</dbReference>
<evidence type="ECO:0000259" key="5">
    <source>
        <dbReference type="PROSITE" id="PS50118"/>
    </source>
</evidence>
<reference evidence="6" key="1">
    <citation type="journal article" date="2021" name="Genome Biol. Evol.">
        <title>The assembled and annotated genome of the fairy-ring fungus Marasmius oreades.</title>
        <authorList>
            <person name="Hiltunen M."/>
            <person name="Ament-Velasquez S.L."/>
            <person name="Johannesson H."/>
        </authorList>
    </citation>
    <scope>NUCLEOTIDE SEQUENCE</scope>
    <source>
        <strain evidence="6">03SP1</strain>
    </source>
</reference>
<dbReference type="GO" id="GO:0030154">
    <property type="term" value="P:cell differentiation"/>
    <property type="evidence" value="ECO:0007669"/>
    <property type="project" value="TreeGrafter"/>
</dbReference>
<dbReference type="Proteomes" id="UP001049176">
    <property type="component" value="Chromosome 9"/>
</dbReference>
<feature type="compositionally biased region" description="Low complexity" evidence="4">
    <location>
        <begin position="213"/>
        <end position="232"/>
    </location>
</feature>
<dbReference type="GeneID" id="66082219"/>
<feature type="compositionally biased region" description="Polar residues" evidence="4">
    <location>
        <begin position="133"/>
        <end position="146"/>
    </location>
</feature>
<evidence type="ECO:0000256" key="2">
    <source>
        <dbReference type="ARBA" id="ARBA00023163"/>
    </source>
</evidence>
<dbReference type="InterPro" id="IPR036910">
    <property type="entry name" value="HMG_box_dom_sf"/>
</dbReference>
<feature type="domain" description="HMG box" evidence="5">
    <location>
        <begin position="37"/>
        <end position="102"/>
    </location>
</feature>
<dbReference type="GO" id="GO:0005634">
    <property type="term" value="C:nucleus"/>
    <property type="evidence" value="ECO:0007669"/>
    <property type="project" value="UniProtKB-UniRule"/>
</dbReference>
<evidence type="ECO:0000256" key="4">
    <source>
        <dbReference type="SAM" id="MobiDB-lite"/>
    </source>
</evidence>
<keyword evidence="7" id="KW-1185">Reference proteome</keyword>
<dbReference type="GO" id="GO:0000978">
    <property type="term" value="F:RNA polymerase II cis-regulatory region sequence-specific DNA binding"/>
    <property type="evidence" value="ECO:0007669"/>
    <property type="project" value="TreeGrafter"/>
</dbReference>
<dbReference type="Pfam" id="PF00505">
    <property type="entry name" value="HMG_box"/>
    <property type="match status" value="1"/>
</dbReference>
<name>A0A9P7RNZ9_9AGAR</name>
<dbReference type="InterPro" id="IPR050140">
    <property type="entry name" value="SRY-related_HMG-box_TF-like"/>
</dbReference>
<dbReference type="RefSeq" id="XP_043003635.1">
    <property type="nucleotide sequence ID" value="XM_043158291.1"/>
</dbReference>
<dbReference type="GO" id="GO:0001228">
    <property type="term" value="F:DNA-binding transcription activator activity, RNA polymerase II-specific"/>
    <property type="evidence" value="ECO:0007669"/>
    <property type="project" value="TreeGrafter"/>
</dbReference>
<evidence type="ECO:0000256" key="3">
    <source>
        <dbReference type="PROSITE-ProRule" id="PRU00267"/>
    </source>
</evidence>
<dbReference type="SUPFAM" id="SSF47095">
    <property type="entry name" value="HMG-box"/>
    <property type="match status" value="1"/>
</dbReference>
<dbReference type="CDD" id="cd01389">
    <property type="entry name" value="HMG-box_ROX1-like"/>
    <property type="match status" value="1"/>
</dbReference>
<feature type="compositionally biased region" description="Acidic residues" evidence="4">
    <location>
        <begin position="335"/>
        <end position="344"/>
    </location>
</feature>
<feature type="region of interest" description="Disordered" evidence="4">
    <location>
        <begin position="103"/>
        <end position="146"/>
    </location>
</feature>
<dbReference type="OrthoDB" id="6247875at2759"/>
<feature type="compositionally biased region" description="Polar residues" evidence="4">
    <location>
        <begin position="347"/>
        <end position="359"/>
    </location>
</feature>
<dbReference type="PANTHER" id="PTHR10270:SF161">
    <property type="entry name" value="SEX-DETERMINING REGION Y PROTEIN"/>
    <property type="match status" value="1"/>
</dbReference>
<protein>
    <recommendedName>
        <fullName evidence="5">HMG box domain-containing protein</fullName>
    </recommendedName>
</protein>
<feature type="compositionally biased region" description="Polar residues" evidence="4">
    <location>
        <begin position="1"/>
        <end position="23"/>
    </location>
</feature>
<feature type="region of interest" description="Disordered" evidence="4">
    <location>
        <begin position="1"/>
        <end position="40"/>
    </location>
</feature>
<dbReference type="KEGG" id="more:E1B28_013144"/>
<dbReference type="PROSITE" id="PS50118">
    <property type="entry name" value="HMG_BOX_2"/>
    <property type="match status" value="1"/>
</dbReference>
<feature type="DNA-binding region" description="HMG box" evidence="3">
    <location>
        <begin position="37"/>
        <end position="102"/>
    </location>
</feature>
<evidence type="ECO:0000313" key="6">
    <source>
        <dbReference type="EMBL" id="KAG7087164.1"/>
    </source>
</evidence>
<evidence type="ECO:0000256" key="1">
    <source>
        <dbReference type="ARBA" id="ARBA00023125"/>
    </source>
</evidence>
<evidence type="ECO:0000313" key="7">
    <source>
        <dbReference type="Proteomes" id="UP001049176"/>
    </source>
</evidence>
<feature type="compositionally biased region" description="Basic and acidic residues" evidence="4">
    <location>
        <begin position="103"/>
        <end position="112"/>
    </location>
</feature>
<keyword evidence="2" id="KW-0804">Transcription</keyword>
<keyword evidence="1 3" id="KW-0238">DNA-binding</keyword>
<accession>A0A9P7RNZ9</accession>
<dbReference type="EMBL" id="CM032189">
    <property type="protein sequence ID" value="KAG7087164.1"/>
    <property type="molecule type" value="Genomic_DNA"/>
</dbReference>
<organism evidence="6 7">
    <name type="scientific">Marasmius oreades</name>
    <name type="common">fairy-ring Marasmius</name>
    <dbReference type="NCBI Taxonomy" id="181124"/>
    <lineage>
        <taxon>Eukaryota</taxon>
        <taxon>Fungi</taxon>
        <taxon>Dikarya</taxon>
        <taxon>Basidiomycota</taxon>
        <taxon>Agaricomycotina</taxon>
        <taxon>Agaricomycetes</taxon>
        <taxon>Agaricomycetidae</taxon>
        <taxon>Agaricales</taxon>
        <taxon>Marasmiineae</taxon>
        <taxon>Marasmiaceae</taxon>
        <taxon>Marasmius</taxon>
    </lineage>
</organism>
<feature type="region of interest" description="Disordered" evidence="4">
    <location>
        <begin position="314"/>
        <end position="359"/>
    </location>
</feature>
<comment type="caution">
    <text evidence="6">The sequence shown here is derived from an EMBL/GenBank/DDBJ whole genome shotgun (WGS) entry which is preliminary data.</text>
</comment>
<dbReference type="Gene3D" id="1.10.30.10">
    <property type="entry name" value="High mobility group box domain"/>
    <property type="match status" value="1"/>
</dbReference>
<dbReference type="SMART" id="SM00398">
    <property type="entry name" value="HMG"/>
    <property type="match status" value="1"/>
</dbReference>
<feature type="compositionally biased region" description="Low complexity" evidence="4">
    <location>
        <begin position="254"/>
        <end position="263"/>
    </location>
</feature>
<proteinExistence type="predicted"/>
<dbReference type="AlphaFoldDB" id="A0A9P7RNZ9"/>
<gene>
    <name evidence="6" type="ORF">E1B28_013144</name>
</gene>
<sequence length="568" mass="62015">MNASQPTAQLAQNDIGTTASVPSQKPLRSRKRVDDHIPRPPNAFVLFRKDIAPELHRLHQKEISKIASQRWDVAKTDGSAAKYYLLAEKEKQRHALRYPDYKYQPERRSKDAKGRKKVTEVAQPSQRLPEATSPAQPIPSSSFGTIPGSSGYPLPFPSSISPLPVLWTATGGVPPRASPGTYAIAYPGPIYFAEALDATHFAGLTYARPYLQSSPATTPSPSASSGSGTSGTHPLFNPIPTTSSSPPHSDDVDVSLPSVGPSDETPLPQDAVCGAPKEVKEYEETCTGYDAVLDGQVLNAMFDGDDYPKEAEVEAQFQPSANSPEPLDAPRGDDEERTSDEEDEPKPQSSFDVDTSLSGPVSKVLTDCAETEVPMPHASLEVNTAVEDGANLPELPVSEAPRVFGQNFDSAFKPMLEIKCEVFETKDQSSPTFKLGQDDNWEWAKSRSFEQDSEGYISDTSHLSDLDSDCSDDDIQPGLSIAERIVEVLTFPLNFEREYYVYAISEMNDITNALITGYSETYFSNIIGGVEDYDSSFQARFDELLDSCGSYGVQRAEPLFHPLLLPPA</sequence>